<feature type="signal peptide" evidence="3">
    <location>
        <begin position="1"/>
        <end position="22"/>
    </location>
</feature>
<evidence type="ECO:0000313" key="6">
    <source>
        <dbReference type="Proteomes" id="UP001317963"/>
    </source>
</evidence>
<dbReference type="SUPFAM" id="SSF49899">
    <property type="entry name" value="Concanavalin A-like lectins/glucanases"/>
    <property type="match status" value="1"/>
</dbReference>
<dbReference type="RefSeq" id="WP_279242836.1">
    <property type="nucleotide sequence ID" value="NZ_CP036501.1"/>
</dbReference>
<dbReference type="Gene3D" id="2.60.120.200">
    <property type="match status" value="1"/>
</dbReference>
<evidence type="ECO:0000259" key="4">
    <source>
        <dbReference type="SMART" id="SM00560"/>
    </source>
</evidence>
<evidence type="ECO:0000313" key="5">
    <source>
        <dbReference type="EMBL" id="UZP74029.1"/>
    </source>
</evidence>
<feature type="chain" id="PRO_5047115825" evidence="3">
    <location>
        <begin position="23"/>
        <end position="379"/>
    </location>
</feature>
<proteinExistence type="predicted"/>
<dbReference type="EMBL" id="CP036501">
    <property type="protein sequence ID" value="UZP74029.1"/>
    <property type="molecule type" value="Genomic_DNA"/>
</dbReference>
<sequence>MKQSSTFWACLLLVLFSEFVWADHAEQIDQVRIDGSKITVYGRFFDSANTRVTFGAEGASYPFLPRVTNTSVRAIELQLPFQPVPGQYRLTLQEPGEAELDLAITIGDDGVSAVAVASPTVTVEDGDSVSSEANSLSPEIVDACRGAPAACNSPSVLTDGSPFCDAVADFDPFRGSQAMTIDGTQELYLDESFTIEARVFTKGYVRSGILVDKYSGNARGREYRLSVNREGLLKAWFSVDGTLNHVRALYSNTPVPKDQWVHVASTFDGQVMRLYIDGVMAGEEAMRGRPAQLGYQNIAIGGNNCCDGYYEVFNGLMDEVRISSTVRYSESFTPPTEEFVSDNSTLLLLPFDESGKNFGVLGGKATLTDYNRIVPCSAL</sequence>
<accession>A0ABY6Q431</accession>
<dbReference type="SMART" id="SM00560">
    <property type="entry name" value="LamGL"/>
    <property type="match status" value="1"/>
</dbReference>
<gene>
    <name evidence="5" type="ORF">E0F26_04410</name>
</gene>
<evidence type="ECO:0000256" key="2">
    <source>
        <dbReference type="ARBA" id="ARBA00023157"/>
    </source>
</evidence>
<protein>
    <submittedName>
        <fullName evidence="5">LamG domain-containing protein</fullName>
    </submittedName>
</protein>
<feature type="domain" description="LamG-like jellyroll fold" evidence="4">
    <location>
        <begin position="191"/>
        <end position="330"/>
    </location>
</feature>
<evidence type="ECO:0000256" key="3">
    <source>
        <dbReference type="SAM" id="SignalP"/>
    </source>
</evidence>
<organism evidence="5 6">
    <name type="scientific">Candidatus Paraluminiphilus aquimaris</name>
    <dbReference type="NCBI Taxonomy" id="2518994"/>
    <lineage>
        <taxon>Bacteria</taxon>
        <taxon>Pseudomonadati</taxon>
        <taxon>Pseudomonadota</taxon>
        <taxon>Gammaproteobacteria</taxon>
        <taxon>Cellvibrionales</taxon>
        <taxon>Halieaceae</taxon>
        <taxon>Candidatus Paraluminiphilus</taxon>
    </lineage>
</organism>
<dbReference type="Proteomes" id="UP001317963">
    <property type="component" value="Chromosome"/>
</dbReference>
<evidence type="ECO:0000256" key="1">
    <source>
        <dbReference type="ARBA" id="ARBA00022729"/>
    </source>
</evidence>
<dbReference type="InterPro" id="IPR006558">
    <property type="entry name" value="LamG-like"/>
</dbReference>
<keyword evidence="2" id="KW-1015">Disulfide bond</keyword>
<name>A0ABY6Q431_9GAMM</name>
<keyword evidence="6" id="KW-1185">Reference proteome</keyword>
<dbReference type="Pfam" id="PF13385">
    <property type="entry name" value="Laminin_G_3"/>
    <property type="match status" value="1"/>
</dbReference>
<reference evidence="5 6" key="1">
    <citation type="submission" date="2019-02" db="EMBL/GenBank/DDBJ databases">
        <title>Halieaceae_genomes.</title>
        <authorList>
            <person name="Li S.-H."/>
        </authorList>
    </citation>
    <scope>NUCLEOTIDE SEQUENCE [LARGE SCALE GENOMIC DNA]</scope>
    <source>
        <strain evidence="5 6">JH123</strain>
    </source>
</reference>
<keyword evidence="1 3" id="KW-0732">Signal</keyword>
<dbReference type="InterPro" id="IPR013320">
    <property type="entry name" value="ConA-like_dom_sf"/>
</dbReference>